<evidence type="ECO:0000259" key="6">
    <source>
        <dbReference type="Pfam" id="PF21715"/>
    </source>
</evidence>
<feature type="domain" description="CggR N-terminal DNA binding" evidence="6">
    <location>
        <begin position="25"/>
        <end position="92"/>
    </location>
</feature>
<evidence type="ECO:0000256" key="3">
    <source>
        <dbReference type="ARBA" id="ARBA00023125"/>
    </source>
</evidence>
<comment type="similarity">
    <text evidence="1">Belongs to the SorC transcriptional regulatory family.</text>
</comment>
<dbReference type="EMBL" id="FWWR01000017">
    <property type="protein sequence ID" value="SMB93423.1"/>
    <property type="molecule type" value="Genomic_DNA"/>
</dbReference>
<protein>
    <submittedName>
        <fullName evidence="7">Central glycolytic genes regulator</fullName>
    </submittedName>
</protein>
<dbReference type="SUPFAM" id="SSF46785">
    <property type="entry name" value="Winged helix' DNA-binding domain"/>
    <property type="match status" value="1"/>
</dbReference>
<dbReference type="Gene3D" id="1.10.10.10">
    <property type="entry name" value="Winged helix-like DNA-binding domain superfamily/Winged helix DNA-binding domain"/>
    <property type="match status" value="1"/>
</dbReference>
<organism evidence="7 8">
    <name type="scientific">Peptoniphilus asaccharolyticus DSM 20463</name>
    <dbReference type="NCBI Taxonomy" id="573058"/>
    <lineage>
        <taxon>Bacteria</taxon>
        <taxon>Bacillati</taxon>
        <taxon>Bacillota</taxon>
        <taxon>Tissierellia</taxon>
        <taxon>Tissierellales</taxon>
        <taxon>Peptoniphilaceae</taxon>
        <taxon>Peptoniphilus</taxon>
    </lineage>
</organism>
<reference evidence="8" key="1">
    <citation type="submission" date="2017-04" db="EMBL/GenBank/DDBJ databases">
        <authorList>
            <person name="Varghese N."/>
            <person name="Submissions S."/>
        </authorList>
    </citation>
    <scope>NUCLEOTIDE SEQUENCE [LARGE SCALE GENOMIC DNA]</scope>
    <source>
        <strain evidence="8">DSM 20463</strain>
    </source>
</reference>
<keyword evidence="8" id="KW-1185">Reference proteome</keyword>
<evidence type="ECO:0000256" key="1">
    <source>
        <dbReference type="ARBA" id="ARBA00010466"/>
    </source>
</evidence>
<dbReference type="InterPro" id="IPR036388">
    <property type="entry name" value="WH-like_DNA-bd_sf"/>
</dbReference>
<gene>
    <name evidence="7" type="ORF">SAMN00017477_2071</name>
</gene>
<dbReference type="InterPro" id="IPR048715">
    <property type="entry name" value="CggR_N"/>
</dbReference>
<keyword evidence="4" id="KW-0804">Transcription</keyword>
<dbReference type="InterPro" id="IPR051054">
    <property type="entry name" value="SorC_transcr_regulators"/>
</dbReference>
<dbReference type="InterPro" id="IPR037171">
    <property type="entry name" value="NagB/RpiA_transferase-like"/>
</dbReference>
<dbReference type="GO" id="GO:0030246">
    <property type="term" value="F:carbohydrate binding"/>
    <property type="evidence" value="ECO:0007669"/>
    <property type="project" value="InterPro"/>
</dbReference>
<dbReference type="Gene3D" id="3.40.50.1360">
    <property type="match status" value="1"/>
</dbReference>
<dbReference type="GO" id="GO:0003677">
    <property type="term" value="F:DNA binding"/>
    <property type="evidence" value="ECO:0007669"/>
    <property type="project" value="UniProtKB-KW"/>
</dbReference>
<evidence type="ECO:0000256" key="2">
    <source>
        <dbReference type="ARBA" id="ARBA00023015"/>
    </source>
</evidence>
<evidence type="ECO:0000313" key="7">
    <source>
        <dbReference type="EMBL" id="SMB93423.1"/>
    </source>
</evidence>
<keyword evidence="3" id="KW-0238">DNA-binding</keyword>
<dbReference type="SUPFAM" id="SSF100950">
    <property type="entry name" value="NagB/RpiA/CoA transferase-like"/>
    <property type="match status" value="1"/>
</dbReference>
<dbReference type="InterPro" id="IPR007324">
    <property type="entry name" value="Sugar-bd_dom_put"/>
</dbReference>
<name>A0A1W1VJG6_PEPAS</name>
<dbReference type="Proteomes" id="UP000192368">
    <property type="component" value="Unassembled WGS sequence"/>
</dbReference>
<dbReference type="STRING" id="573058.SAMN00017477_2071"/>
<dbReference type="PANTHER" id="PTHR34294">
    <property type="entry name" value="TRANSCRIPTIONAL REGULATOR-RELATED"/>
    <property type="match status" value="1"/>
</dbReference>
<dbReference type="Pfam" id="PF04198">
    <property type="entry name" value="Sugar-bind"/>
    <property type="match status" value="1"/>
</dbReference>
<evidence type="ECO:0000259" key="5">
    <source>
        <dbReference type="Pfam" id="PF04198"/>
    </source>
</evidence>
<dbReference type="Pfam" id="PF21715">
    <property type="entry name" value="CggR_N"/>
    <property type="match status" value="1"/>
</dbReference>
<keyword evidence="2" id="KW-0805">Transcription regulation</keyword>
<dbReference type="AlphaFoldDB" id="A0A1W1VJG6"/>
<evidence type="ECO:0000313" key="8">
    <source>
        <dbReference type="Proteomes" id="UP000192368"/>
    </source>
</evidence>
<evidence type="ECO:0000256" key="4">
    <source>
        <dbReference type="ARBA" id="ARBA00023163"/>
    </source>
</evidence>
<dbReference type="PANTHER" id="PTHR34294:SF5">
    <property type="entry name" value="CENTRAL GLYCOLYTIC GENES REGULATOR"/>
    <property type="match status" value="1"/>
</dbReference>
<accession>A0A1W1VJG6</accession>
<sequence length="348" mass="38416">MGQNGVSMNLEFLMEFVPELQDLFIKRYEILKFISKNERAGRRTIAQGMNISERVVRDEIEKLKAQNFISVSSSGMRIEEKGKRFLNELSSFYREINSQRSLGIEIEKLLGVKKVFVVESGIEHSETVKNLGAQAASIFETIISEGDLIGVTGGETIYCVSESITSKVDRLDVTVIPARGSVGSQARFQANTIASRIANKLNAKLQLLPIPETVSKQAMEIFLSDSEMREAYEMLKSLDVLLFGIGRADVMLARRGINEEKSSEVLNCGAVSEAFGNYFNLKGERVYSQESVGISLDKFLSIPKIIGVAGGVEKAQAIISISTLRPDMVLVIDESAAHEIIKEVNYGS</sequence>
<proteinExistence type="inferred from homology"/>
<dbReference type="InterPro" id="IPR036390">
    <property type="entry name" value="WH_DNA-bd_sf"/>
</dbReference>
<feature type="domain" description="Sugar-binding" evidence="5">
    <location>
        <begin position="99"/>
        <end position="341"/>
    </location>
</feature>